<sequence>MFIKIHCPVCGSDMYHDIRLSALEYLHFEGEMEACRYVIKNIEVQDSLTEEELVRSILYSLQKVIHDGIKIETLIEALEANYGVTGNCCMEIIERIQIELGMYCPDRKRLYFADPGESGSYTKKNNLYFF</sequence>
<name>A0A645CUV9_9ZZZZ</name>
<dbReference type="EMBL" id="VSSQ01030413">
    <property type="protein sequence ID" value="MPM80940.1"/>
    <property type="molecule type" value="Genomic_DNA"/>
</dbReference>
<proteinExistence type="predicted"/>
<reference evidence="1" key="1">
    <citation type="submission" date="2019-08" db="EMBL/GenBank/DDBJ databases">
        <authorList>
            <person name="Kucharzyk K."/>
            <person name="Murdoch R.W."/>
            <person name="Higgins S."/>
            <person name="Loffler F."/>
        </authorList>
    </citation>
    <scope>NUCLEOTIDE SEQUENCE</scope>
</reference>
<gene>
    <name evidence="1" type="ORF">SDC9_127991</name>
</gene>
<dbReference type="AlphaFoldDB" id="A0A645CUV9"/>
<protein>
    <submittedName>
        <fullName evidence="1">Uncharacterized protein</fullName>
    </submittedName>
</protein>
<comment type="caution">
    <text evidence="1">The sequence shown here is derived from an EMBL/GenBank/DDBJ whole genome shotgun (WGS) entry which is preliminary data.</text>
</comment>
<organism evidence="1">
    <name type="scientific">bioreactor metagenome</name>
    <dbReference type="NCBI Taxonomy" id="1076179"/>
    <lineage>
        <taxon>unclassified sequences</taxon>
        <taxon>metagenomes</taxon>
        <taxon>ecological metagenomes</taxon>
    </lineage>
</organism>
<evidence type="ECO:0000313" key="1">
    <source>
        <dbReference type="EMBL" id="MPM80940.1"/>
    </source>
</evidence>
<accession>A0A645CUV9</accession>